<name>A0ABR1YAG9_9PEZI</name>
<evidence type="ECO:0008006" key="4">
    <source>
        <dbReference type="Google" id="ProtNLM"/>
    </source>
</evidence>
<keyword evidence="1" id="KW-0732">Signal</keyword>
<gene>
    <name evidence="2" type="ORF">HDK90DRAFT_515258</name>
</gene>
<evidence type="ECO:0000313" key="2">
    <source>
        <dbReference type="EMBL" id="KAK8223794.1"/>
    </source>
</evidence>
<feature type="chain" id="PRO_5046853178" description="Secreted protein" evidence="1">
    <location>
        <begin position="19"/>
        <end position="103"/>
    </location>
</feature>
<organism evidence="2 3">
    <name type="scientific">Phyllosticta capitalensis</name>
    <dbReference type="NCBI Taxonomy" id="121624"/>
    <lineage>
        <taxon>Eukaryota</taxon>
        <taxon>Fungi</taxon>
        <taxon>Dikarya</taxon>
        <taxon>Ascomycota</taxon>
        <taxon>Pezizomycotina</taxon>
        <taxon>Dothideomycetes</taxon>
        <taxon>Dothideomycetes incertae sedis</taxon>
        <taxon>Botryosphaeriales</taxon>
        <taxon>Phyllostictaceae</taxon>
        <taxon>Phyllosticta</taxon>
    </lineage>
</organism>
<evidence type="ECO:0000256" key="1">
    <source>
        <dbReference type="SAM" id="SignalP"/>
    </source>
</evidence>
<dbReference type="Proteomes" id="UP001492380">
    <property type="component" value="Unassembled WGS sequence"/>
</dbReference>
<evidence type="ECO:0000313" key="3">
    <source>
        <dbReference type="Proteomes" id="UP001492380"/>
    </source>
</evidence>
<accession>A0ABR1YAG9</accession>
<proteinExistence type="predicted"/>
<feature type="signal peptide" evidence="1">
    <location>
        <begin position="1"/>
        <end position="18"/>
    </location>
</feature>
<dbReference type="EMBL" id="JBBWRZ010000013">
    <property type="protein sequence ID" value="KAK8223794.1"/>
    <property type="molecule type" value="Genomic_DNA"/>
</dbReference>
<sequence length="103" mass="11190">MRTSILLSILAAAVGTNACALYVDCKCHDSTTGLQNDAVTQAACKYYNDAYAPNYAYSDTPHHQASCTTVTLTSGPINNCQWDNACKLAGGPNMYQYCYNKFI</sequence>
<protein>
    <recommendedName>
        <fullName evidence="4">Secreted protein</fullName>
    </recommendedName>
</protein>
<keyword evidence="3" id="KW-1185">Reference proteome</keyword>
<reference evidence="2 3" key="1">
    <citation type="submission" date="2024-04" db="EMBL/GenBank/DDBJ databases">
        <title>Phyllosticta paracitricarpa is synonymous to the EU quarantine fungus P. citricarpa based on phylogenomic analyses.</title>
        <authorList>
            <consortium name="Lawrence Berkeley National Laboratory"/>
            <person name="Van Ingen-Buijs V.A."/>
            <person name="Van Westerhoven A.C."/>
            <person name="Haridas S."/>
            <person name="Skiadas P."/>
            <person name="Martin F."/>
            <person name="Groenewald J.Z."/>
            <person name="Crous P.W."/>
            <person name="Seidl M.F."/>
        </authorList>
    </citation>
    <scope>NUCLEOTIDE SEQUENCE [LARGE SCALE GENOMIC DNA]</scope>
    <source>
        <strain evidence="2 3">CBS 123374</strain>
    </source>
</reference>
<comment type="caution">
    <text evidence="2">The sequence shown here is derived from an EMBL/GenBank/DDBJ whole genome shotgun (WGS) entry which is preliminary data.</text>
</comment>